<dbReference type="InterPro" id="IPR049156">
    <property type="entry name" value="Phage_chap_TAC_15-like"/>
</dbReference>
<protein>
    <recommendedName>
        <fullName evidence="3">Bacteriophage protein</fullName>
    </recommendedName>
</protein>
<keyword evidence="2" id="KW-1185">Reference proteome</keyword>
<dbReference type="AlphaFoldDB" id="A0A4P8YJC3"/>
<proteinExistence type="predicted"/>
<name>A0A4P8YJC3_9ENTR</name>
<dbReference type="Pfam" id="PF21822">
    <property type="entry name" value="Phage_TAC_15"/>
    <property type="match status" value="1"/>
</dbReference>
<evidence type="ECO:0000313" key="1">
    <source>
        <dbReference type="EMBL" id="QCT20841.1"/>
    </source>
</evidence>
<evidence type="ECO:0000313" key="2">
    <source>
        <dbReference type="Proteomes" id="UP000302163"/>
    </source>
</evidence>
<evidence type="ECO:0008006" key="3">
    <source>
        <dbReference type="Google" id="ProtNLM"/>
    </source>
</evidence>
<dbReference type="OrthoDB" id="9034327at2"/>
<reference evidence="1 2" key="1">
    <citation type="submission" date="2019-05" db="EMBL/GenBank/DDBJ databases">
        <title>Complete genome sequence of Izhakiella calystegiae KSNA2, an endophyte isolated from beach morning glory (Calystegia soldanella).</title>
        <authorList>
            <person name="Jiang L."/>
            <person name="Jeong J.C."/>
            <person name="Kim C.Y."/>
            <person name="Kim D.H."/>
            <person name="Kim S.W."/>
            <person name="Lee j."/>
        </authorList>
    </citation>
    <scope>NUCLEOTIDE SEQUENCE [LARGE SCALE GENOMIC DNA]</scope>
    <source>
        <strain evidence="1 2">KSNA2</strain>
    </source>
</reference>
<gene>
    <name evidence="1" type="ORF">FEM41_14890</name>
</gene>
<organism evidence="1 2">
    <name type="scientific">Jejubacter calystegiae</name>
    <dbReference type="NCBI Taxonomy" id="2579935"/>
    <lineage>
        <taxon>Bacteria</taxon>
        <taxon>Pseudomonadati</taxon>
        <taxon>Pseudomonadota</taxon>
        <taxon>Gammaproteobacteria</taxon>
        <taxon>Enterobacterales</taxon>
        <taxon>Enterobacteriaceae</taxon>
        <taxon>Jejubacter</taxon>
    </lineage>
</organism>
<dbReference type="RefSeq" id="WP_138096825.1">
    <property type="nucleotide sequence ID" value="NZ_CP040428.1"/>
</dbReference>
<dbReference type="Proteomes" id="UP000302163">
    <property type="component" value="Chromosome"/>
</dbReference>
<sequence>MEITIKEQNYRIAKLSVFDQLKVARKLLPVVAGVVGDFRDMQDGAASLETALPKIADAISSLSDEDCNAIIYPCLAVVSRQHQKAWVPVFSQGELAFDDIDLMTMLQLVARVVADSLGNFLQELPTSETAPLPAK</sequence>
<dbReference type="KEGG" id="izh:FEM41_14890"/>
<dbReference type="EMBL" id="CP040428">
    <property type="protein sequence ID" value="QCT20841.1"/>
    <property type="molecule type" value="Genomic_DNA"/>
</dbReference>
<accession>A0A4P8YJC3</accession>